<evidence type="ECO:0000259" key="1">
    <source>
        <dbReference type="PROSITE" id="PS50893"/>
    </source>
</evidence>
<feature type="domain" description="ABC transporter" evidence="1">
    <location>
        <begin position="4"/>
        <end position="229"/>
    </location>
</feature>
<dbReference type="AlphaFoldDB" id="A0A9J6P4W0"/>
<dbReference type="PIRSF" id="PIRSF036612">
    <property type="entry name" value="ABC_ATP_LytTR"/>
    <property type="match status" value="1"/>
</dbReference>
<comment type="caution">
    <text evidence="3">The sequence shown here is derived from an EMBL/GenBank/DDBJ whole genome shotgun (WGS) entry which is preliminary data.</text>
</comment>
<dbReference type="PROSITE" id="PS50930">
    <property type="entry name" value="HTH_LYTTR"/>
    <property type="match status" value="1"/>
</dbReference>
<dbReference type="InterPro" id="IPR007492">
    <property type="entry name" value="LytTR_DNA-bd_dom"/>
</dbReference>
<dbReference type="PANTHER" id="PTHR43038">
    <property type="entry name" value="ATP-BINDING CASSETTE, SUB-FAMILY H, MEMBER 1"/>
    <property type="match status" value="1"/>
</dbReference>
<gene>
    <name evidence="3" type="ORF">KDK92_18930</name>
</gene>
<reference evidence="3" key="2">
    <citation type="submission" date="2021-04" db="EMBL/GenBank/DDBJ databases">
        <authorList>
            <person name="Dong X."/>
        </authorList>
    </citation>
    <scope>NUCLEOTIDE SEQUENCE</scope>
    <source>
        <strain evidence="3">ZWT</strain>
    </source>
</reference>
<dbReference type="RefSeq" id="WP_250860954.1">
    <property type="nucleotide sequence ID" value="NZ_JAGSOJ010000004.1"/>
</dbReference>
<evidence type="ECO:0000259" key="2">
    <source>
        <dbReference type="PROSITE" id="PS50930"/>
    </source>
</evidence>
<dbReference type="GO" id="GO:0016887">
    <property type="term" value="F:ATP hydrolysis activity"/>
    <property type="evidence" value="ECO:0007669"/>
    <property type="project" value="InterPro"/>
</dbReference>
<protein>
    <submittedName>
        <fullName evidence="3">LytTR family transcriptional regulator DNA-binding domain-containing protein</fullName>
    </submittedName>
</protein>
<dbReference type="GO" id="GO:0005524">
    <property type="term" value="F:ATP binding"/>
    <property type="evidence" value="ECO:0007669"/>
    <property type="project" value="InterPro"/>
</dbReference>
<dbReference type="Proteomes" id="UP001056429">
    <property type="component" value="Unassembled WGS sequence"/>
</dbReference>
<dbReference type="InterPro" id="IPR012046">
    <property type="entry name" value="LytTR_ABC"/>
</dbReference>
<accession>A0A9J6P4W0</accession>
<dbReference type="SUPFAM" id="SSF52540">
    <property type="entry name" value="P-loop containing nucleoside triphosphate hydrolases"/>
    <property type="match status" value="1"/>
</dbReference>
<feature type="domain" description="HTH LytTR-type" evidence="2">
    <location>
        <begin position="238"/>
        <end position="344"/>
    </location>
</feature>
<dbReference type="PANTHER" id="PTHR43038:SF3">
    <property type="entry name" value="ABC TRANSPORTER G FAMILY MEMBER 20 ISOFORM X1"/>
    <property type="match status" value="1"/>
</dbReference>
<dbReference type="PROSITE" id="PS50893">
    <property type="entry name" value="ABC_TRANSPORTER_2"/>
    <property type="match status" value="1"/>
</dbReference>
<dbReference type="Pfam" id="PF00005">
    <property type="entry name" value="ABC_tran"/>
    <property type="match status" value="1"/>
</dbReference>
<dbReference type="InterPro" id="IPR003439">
    <property type="entry name" value="ABC_transporter-like_ATP-bd"/>
</dbReference>
<dbReference type="SMART" id="SM00850">
    <property type="entry name" value="LytTR"/>
    <property type="match status" value="1"/>
</dbReference>
<keyword evidence="3" id="KW-0238">DNA-binding</keyword>
<evidence type="ECO:0000313" key="3">
    <source>
        <dbReference type="EMBL" id="MCM1991818.1"/>
    </source>
</evidence>
<dbReference type="EMBL" id="JAGSOJ010000004">
    <property type="protein sequence ID" value="MCM1991818.1"/>
    <property type="molecule type" value="Genomic_DNA"/>
</dbReference>
<dbReference type="InterPro" id="IPR027417">
    <property type="entry name" value="P-loop_NTPase"/>
</dbReference>
<dbReference type="Pfam" id="PF04397">
    <property type="entry name" value="LytTR"/>
    <property type="match status" value="1"/>
</dbReference>
<reference evidence="3" key="1">
    <citation type="journal article" date="2021" name="mSystems">
        <title>Bacteria and Archaea Synergistically Convert Glycine Betaine to Biogenic Methane in the Formosa Cold Seep of the South China Sea.</title>
        <authorList>
            <person name="Li L."/>
            <person name="Zhang W."/>
            <person name="Zhang S."/>
            <person name="Song L."/>
            <person name="Sun Q."/>
            <person name="Zhang H."/>
            <person name="Xiang H."/>
            <person name="Dong X."/>
        </authorList>
    </citation>
    <scope>NUCLEOTIDE SEQUENCE</scope>
    <source>
        <strain evidence="3">ZWT</strain>
    </source>
</reference>
<organism evidence="3 4">
    <name type="scientific">Oceanirhabdus seepicola</name>
    <dbReference type="NCBI Taxonomy" id="2828781"/>
    <lineage>
        <taxon>Bacteria</taxon>
        <taxon>Bacillati</taxon>
        <taxon>Bacillota</taxon>
        <taxon>Clostridia</taxon>
        <taxon>Eubacteriales</taxon>
        <taxon>Clostridiaceae</taxon>
        <taxon>Oceanirhabdus</taxon>
    </lineage>
</organism>
<evidence type="ECO:0000313" key="4">
    <source>
        <dbReference type="Proteomes" id="UP001056429"/>
    </source>
</evidence>
<proteinExistence type="predicted"/>
<keyword evidence="4" id="KW-1185">Reference proteome</keyword>
<dbReference type="Gene3D" id="2.40.50.1020">
    <property type="entry name" value="LytTr DNA-binding domain"/>
    <property type="match status" value="1"/>
</dbReference>
<dbReference type="GO" id="GO:0003677">
    <property type="term" value="F:DNA binding"/>
    <property type="evidence" value="ECO:0007669"/>
    <property type="project" value="UniProtKB-KW"/>
</dbReference>
<sequence length="344" mass="40075">MSRLLIEGIWKDERNLTLIEDLNIRVEEGQSIAIKCSEEIALLLINIILGKIIPPKGKVFIEKIINYQYINKNKNNIAVIFREEGFYERLSIKDYLLLFHKIYNSKLDLKEVMRRFALLDMANSEINTLTYSQRKRISFARALISNPKILLIQEPTLNLDRESTLIIRESIPYMNSLGISILAFSVSLEETILLEGDSYTLDEKGFTFYESDFEDEQISNEDVESEEILKPSFKIDKIPAKIDEKIILFNSIEINYIETLNGVTYINVGKEKFPCSYTLSKLEERLEHSGFFRCHRSYLVNLQKVREVITWTRNSYSLILDDKNKSSIPLSKGRIEELKHILNL</sequence>
<dbReference type="Gene3D" id="3.40.50.300">
    <property type="entry name" value="P-loop containing nucleotide triphosphate hydrolases"/>
    <property type="match status" value="1"/>
</dbReference>
<name>A0A9J6P4W0_9CLOT</name>